<evidence type="ECO:0000313" key="2">
    <source>
        <dbReference type="Proteomes" id="UP000595426"/>
    </source>
</evidence>
<sequence length="61" mass="6956">MKNNKQDEEKNVYVPPKIEVAFVEMEQGIASGSAKIVPTNIYSEIKEEWEKGDAIEGELDW</sequence>
<accession>A0A7T7UWZ4</accession>
<organism evidence="1 2">
    <name type="scientific">Elizabethkingia bruuniana</name>
    <dbReference type="NCBI Taxonomy" id="1756149"/>
    <lineage>
        <taxon>Bacteria</taxon>
        <taxon>Pseudomonadati</taxon>
        <taxon>Bacteroidota</taxon>
        <taxon>Flavobacteriia</taxon>
        <taxon>Flavobacteriales</taxon>
        <taxon>Weeksellaceae</taxon>
        <taxon>Elizabethkingia</taxon>
    </lineage>
</organism>
<name>A0A7T7UWZ4_9FLAO</name>
<dbReference type="OrthoDB" id="1451019at2"/>
<keyword evidence="2" id="KW-1185">Reference proteome</keyword>
<proteinExistence type="predicted"/>
<reference evidence="1 2" key="1">
    <citation type="submission" date="2020-12" db="EMBL/GenBank/DDBJ databases">
        <title>FDA dAtabase for Regulatory Grade micrObial Sequences (FDA-ARGOS): Supporting development and validation of Infectious Disease Dx tests.</title>
        <authorList>
            <person name="Kerrigan L."/>
            <person name="Long C."/>
            <person name="Tallon L."/>
            <person name="Sadzewicz L."/>
            <person name="Zhao X."/>
            <person name="Boylan J."/>
            <person name="Ott S."/>
            <person name="Bowen H."/>
            <person name="Vavikolanu K."/>
            <person name="Mehta A."/>
            <person name="Aluvathingal J."/>
            <person name="Nadendla S."/>
            <person name="Yan Y."/>
            <person name="Sichtig H."/>
        </authorList>
    </citation>
    <scope>NUCLEOTIDE SEQUENCE [LARGE SCALE GENOMIC DNA]</scope>
    <source>
        <strain evidence="1 2">FDAARGOS_1031</strain>
    </source>
</reference>
<dbReference type="EMBL" id="CP067018">
    <property type="protein sequence ID" value="QQN57751.1"/>
    <property type="molecule type" value="Genomic_DNA"/>
</dbReference>
<dbReference type="Proteomes" id="UP000595426">
    <property type="component" value="Chromosome"/>
</dbReference>
<dbReference type="AlphaFoldDB" id="A0A7T7UWZ4"/>
<gene>
    <name evidence="1" type="ORF">I6H88_15055</name>
</gene>
<dbReference type="GeneID" id="93132141"/>
<protein>
    <submittedName>
        <fullName evidence="1">Uncharacterized protein</fullName>
    </submittedName>
</protein>
<dbReference type="KEGG" id="egm:AYC65_04460"/>
<evidence type="ECO:0000313" key="1">
    <source>
        <dbReference type="EMBL" id="QQN57751.1"/>
    </source>
</evidence>
<dbReference type="RefSeq" id="WP_059333840.1">
    <property type="nucleotide sequence ID" value="NZ_CAJJUP010000001.1"/>
</dbReference>